<sequence length="369" mass="39840">MPSQPSPSSIYELRTLCVFHPIPLPLLVAALMSSSRTPYDDETRRNENRPTLPPIRDLFGRELSRPPRPNQGPPPAGYSPSAHFSQLSLPDEPSPYAQPGEQSLPGYSRTHTSHAYPHGYPHSLPSSQYPPASSYPGRHQTPAPSVPARSVTTPYSDPARYLEQSRTPQSYPGHTSRGRSTSTSTVDPYRYPQSPPQVDASQWPHRSAPYGGQSYPPQGQPVLLPSQQGAYTSTSRGGPSSSYAYSATHGSHGAVAPEPVYASASSPPERPPSSSAKYECSYCGKGFTRPSSLKIHLHSHTGERPYVCTVEGCGRTFSVQSNMRRHARTHSQSGIQARESSGEEEGEGSPPPSTSSRHETGHASKSSSG</sequence>
<keyword evidence="7" id="KW-0805">Transcription regulation</keyword>
<evidence type="ECO:0000256" key="4">
    <source>
        <dbReference type="ARBA" id="ARBA00022737"/>
    </source>
</evidence>
<feature type="compositionally biased region" description="Basic and acidic residues" evidence="11">
    <location>
        <begin position="38"/>
        <end position="48"/>
    </location>
</feature>
<dbReference type="PROSITE" id="PS50157">
    <property type="entry name" value="ZINC_FINGER_C2H2_2"/>
    <property type="match status" value="2"/>
</dbReference>
<dbReference type="OrthoDB" id="6077919at2759"/>
<evidence type="ECO:0000256" key="2">
    <source>
        <dbReference type="ARBA" id="ARBA00006991"/>
    </source>
</evidence>
<dbReference type="GO" id="GO:0008270">
    <property type="term" value="F:zinc ion binding"/>
    <property type="evidence" value="ECO:0007669"/>
    <property type="project" value="UniProtKB-KW"/>
</dbReference>
<comment type="caution">
    <text evidence="13">The sequence shown here is derived from an EMBL/GenBank/DDBJ whole genome shotgun (WGS) entry which is preliminary data.</text>
</comment>
<keyword evidence="5 10" id="KW-0863">Zinc-finger</keyword>
<dbReference type="PANTHER" id="PTHR19818:SF139">
    <property type="entry name" value="PAIR-RULE PROTEIN ODD-PAIRED"/>
    <property type="match status" value="1"/>
</dbReference>
<keyword evidence="3" id="KW-0479">Metal-binding</keyword>
<dbReference type="FunFam" id="3.30.160.60:FF:000193">
    <property type="entry name" value="Zinc finger protein 300"/>
    <property type="match status" value="1"/>
</dbReference>
<protein>
    <recommendedName>
        <fullName evidence="12">C2H2-type domain-containing protein</fullName>
    </recommendedName>
</protein>
<dbReference type="Gene3D" id="3.30.160.60">
    <property type="entry name" value="Classic Zinc Finger"/>
    <property type="match status" value="2"/>
</dbReference>
<dbReference type="InterPro" id="IPR013087">
    <property type="entry name" value="Znf_C2H2_type"/>
</dbReference>
<gene>
    <name evidence="13" type="ORF">EW146_g1308</name>
</gene>
<keyword evidence="8" id="KW-0804">Transcription</keyword>
<comment type="subcellular location">
    <subcellularLocation>
        <location evidence="1">Nucleus</location>
    </subcellularLocation>
</comment>
<comment type="similarity">
    <text evidence="2">Belongs to the krueppel C2H2-type zinc-finger protein family.</text>
</comment>
<proteinExistence type="inferred from homology"/>
<evidence type="ECO:0000313" key="14">
    <source>
        <dbReference type="Proteomes" id="UP000310158"/>
    </source>
</evidence>
<keyword evidence="9" id="KW-0539">Nucleus</keyword>
<dbReference type="GO" id="GO:0000978">
    <property type="term" value="F:RNA polymerase II cis-regulatory region sequence-specific DNA binding"/>
    <property type="evidence" value="ECO:0007669"/>
    <property type="project" value="TreeGrafter"/>
</dbReference>
<dbReference type="Pfam" id="PF00096">
    <property type="entry name" value="zf-C2H2"/>
    <property type="match status" value="2"/>
</dbReference>
<feature type="region of interest" description="Disordered" evidence="11">
    <location>
        <begin position="321"/>
        <end position="369"/>
    </location>
</feature>
<evidence type="ECO:0000256" key="11">
    <source>
        <dbReference type="SAM" id="MobiDB-lite"/>
    </source>
</evidence>
<dbReference type="GO" id="GO:0045944">
    <property type="term" value="P:positive regulation of transcription by RNA polymerase II"/>
    <property type="evidence" value="ECO:0007669"/>
    <property type="project" value="UniProtKB-ARBA"/>
</dbReference>
<dbReference type="PROSITE" id="PS00028">
    <property type="entry name" value="ZINC_FINGER_C2H2_1"/>
    <property type="match status" value="2"/>
</dbReference>
<feature type="region of interest" description="Disordered" evidence="11">
    <location>
        <begin position="36"/>
        <end position="280"/>
    </location>
</feature>
<reference evidence="13 14" key="1">
    <citation type="submission" date="2019-02" db="EMBL/GenBank/DDBJ databases">
        <title>Genome sequencing of the rare red list fungi Bondarzewia mesenterica.</title>
        <authorList>
            <person name="Buettner E."/>
            <person name="Kellner H."/>
        </authorList>
    </citation>
    <scope>NUCLEOTIDE SEQUENCE [LARGE SCALE GENOMIC DNA]</scope>
    <source>
        <strain evidence="13 14">DSM 108281</strain>
    </source>
</reference>
<evidence type="ECO:0000256" key="7">
    <source>
        <dbReference type="ARBA" id="ARBA00023015"/>
    </source>
</evidence>
<keyword evidence="6" id="KW-0862">Zinc</keyword>
<dbReference type="InterPro" id="IPR050329">
    <property type="entry name" value="GLI_C2H2-zinc-finger"/>
</dbReference>
<evidence type="ECO:0000313" key="13">
    <source>
        <dbReference type="EMBL" id="THH19957.1"/>
    </source>
</evidence>
<evidence type="ECO:0000256" key="1">
    <source>
        <dbReference type="ARBA" id="ARBA00004123"/>
    </source>
</evidence>
<feature type="domain" description="C2H2-type" evidence="12">
    <location>
        <begin position="278"/>
        <end position="305"/>
    </location>
</feature>
<keyword evidence="4" id="KW-0677">Repeat</keyword>
<evidence type="ECO:0000256" key="8">
    <source>
        <dbReference type="ARBA" id="ARBA00023163"/>
    </source>
</evidence>
<feature type="compositionally biased region" description="Pro residues" evidence="11">
    <location>
        <begin position="66"/>
        <end position="77"/>
    </location>
</feature>
<accession>A0A4S4M5Q2</accession>
<keyword evidence="14" id="KW-1185">Reference proteome</keyword>
<dbReference type="FunFam" id="3.30.160.60:FF:000125">
    <property type="entry name" value="Putative zinc finger protein 143"/>
    <property type="match status" value="1"/>
</dbReference>
<feature type="compositionally biased region" description="Low complexity" evidence="11">
    <location>
        <begin position="123"/>
        <end position="136"/>
    </location>
</feature>
<evidence type="ECO:0000256" key="10">
    <source>
        <dbReference type="PROSITE-ProRule" id="PRU00042"/>
    </source>
</evidence>
<dbReference type="SUPFAM" id="SSF57667">
    <property type="entry name" value="beta-beta-alpha zinc fingers"/>
    <property type="match status" value="1"/>
</dbReference>
<evidence type="ECO:0000259" key="12">
    <source>
        <dbReference type="PROSITE" id="PS50157"/>
    </source>
</evidence>
<dbReference type="GO" id="GO:0000981">
    <property type="term" value="F:DNA-binding transcription factor activity, RNA polymerase II-specific"/>
    <property type="evidence" value="ECO:0007669"/>
    <property type="project" value="UniProtKB-ARBA"/>
</dbReference>
<feature type="compositionally biased region" description="Polar residues" evidence="11">
    <location>
        <begin position="164"/>
        <end position="173"/>
    </location>
</feature>
<evidence type="ECO:0000256" key="9">
    <source>
        <dbReference type="ARBA" id="ARBA00023242"/>
    </source>
</evidence>
<evidence type="ECO:0000256" key="3">
    <source>
        <dbReference type="ARBA" id="ARBA00022723"/>
    </source>
</evidence>
<evidence type="ECO:0000256" key="6">
    <source>
        <dbReference type="ARBA" id="ARBA00022833"/>
    </source>
</evidence>
<feature type="compositionally biased region" description="Polar residues" evidence="11">
    <location>
        <begin position="225"/>
        <end position="249"/>
    </location>
</feature>
<dbReference type="InterPro" id="IPR036236">
    <property type="entry name" value="Znf_C2H2_sf"/>
</dbReference>
<dbReference type="SMART" id="SM00355">
    <property type="entry name" value="ZnF_C2H2"/>
    <property type="match status" value="2"/>
</dbReference>
<organism evidence="13 14">
    <name type="scientific">Bondarzewia mesenterica</name>
    <dbReference type="NCBI Taxonomy" id="1095465"/>
    <lineage>
        <taxon>Eukaryota</taxon>
        <taxon>Fungi</taxon>
        <taxon>Dikarya</taxon>
        <taxon>Basidiomycota</taxon>
        <taxon>Agaricomycotina</taxon>
        <taxon>Agaricomycetes</taxon>
        <taxon>Russulales</taxon>
        <taxon>Bondarzewiaceae</taxon>
        <taxon>Bondarzewia</taxon>
    </lineage>
</organism>
<dbReference type="AlphaFoldDB" id="A0A4S4M5Q2"/>
<feature type="domain" description="C2H2-type" evidence="12">
    <location>
        <begin position="306"/>
        <end position="335"/>
    </location>
</feature>
<dbReference type="Proteomes" id="UP000310158">
    <property type="component" value="Unassembled WGS sequence"/>
</dbReference>
<dbReference type="GO" id="GO:0005634">
    <property type="term" value="C:nucleus"/>
    <property type="evidence" value="ECO:0007669"/>
    <property type="project" value="UniProtKB-SubCell"/>
</dbReference>
<dbReference type="EMBL" id="SGPL01000032">
    <property type="protein sequence ID" value="THH19957.1"/>
    <property type="molecule type" value="Genomic_DNA"/>
</dbReference>
<name>A0A4S4M5Q2_9AGAM</name>
<dbReference type="PANTHER" id="PTHR19818">
    <property type="entry name" value="ZINC FINGER PROTEIN ZIC AND GLI"/>
    <property type="match status" value="1"/>
</dbReference>
<feature type="compositionally biased region" description="Low complexity" evidence="11">
    <location>
        <begin position="262"/>
        <end position="276"/>
    </location>
</feature>
<evidence type="ECO:0000256" key="5">
    <source>
        <dbReference type="ARBA" id="ARBA00022771"/>
    </source>
</evidence>